<evidence type="ECO:0000259" key="16">
    <source>
        <dbReference type="Pfam" id="PF14749"/>
    </source>
</evidence>
<reference evidence="18 19" key="1">
    <citation type="journal article" date="2017" name="Int. J. Parasitol.">
        <title>The genome of the protozoan parasite Cystoisospora suis and a reverse vaccinology approach to identify vaccine candidates.</title>
        <authorList>
            <person name="Palmieri N."/>
            <person name="Shrestha A."/>
            <person name="Ruttkowski B."/>
            <person name="Beck T."/>
            <person name="Vogl C."/>
            <person name="Tomley F."/>
            <person name="Blake D.P."/>
            <person name="Joachim A."/>
        </authorList>
    </citation>
    <scope>NUCLEOTIDE SEQUENCE [LARGE SCALE GENOMIC DNA]</scope>
    <source>
        <strain evidence="18 19">Wien I</strain>
    </source>
</reference>
<evidence type="ECO:0000256" key="9">
    <source>
        <dbReference type="ARBA" id="ARBA00023098"/>
    </source>
</evidence>
<dbReference type="Pfam" id="PF22924">
    <property type="entry name" value="ACOX_C_alpha1"/>
    <property type="match status" value="1"/>
</dbReference>
<comment type="caution">
    <text evidence="18">The sequence shown here is derived from an EMBL/GenBank/DDBJ whole genome shotgun (WGS) entry which is preliminary data.</text>
</comment>
<organism evidence="18 19">
    <name type="scientific">Cystoisospora suis</name>
    <dbReference type="NCBI Taxonomy" id="483139"/>
    <lineage>
        <taxon>Eukaryota</taxon>
        <taxon>Sar</taxon>
        <taxon>Alveolata</taxon>
        <taxon>Apicomplexa</taxon>
        <taxon>Conoidasida</taxon>
        <taxon>Coccidia</taxon>
        <taxon>Eucoccidiorida</taxon>
        <taxon>Eimeriorina</taxon>
        <taxon>Sarcocystidae</taxon>
        <taxon>Cystoisospora</taxon>
    </lineage>
</organism>
<evidence type="ECO:0000256" key="11">
    <source>
        <dbReference type="PIRNR" id="PIRNR000168"/>
    </source>
</evidence>
<evidence type="ECO:0000256" key="13">
    <source>
        <dbReference type="PIRSR" id="PIRSR000168-2"/>
    </source>
</evidence>
<dbReference type="FunFam" id="1.20.140.10:FF:000007">
    <property type="entry name" value="Acyl-coenzyme A oxidase"/>
    <property type="match status" value="1"/>
</dbReference>
<sequence length="703" mass="79958">MNGGGATTELEGCVVHPDLLSERKKCSFKVADFTRELYGPLHFDILTKLRAALSRNPAFDLRYLWGADGTTKQYVRACWLAEEVVKVIRDLKVMDIEEAIGPLQILAGEDMFVMLHLTMFLPTLKNMCDDEQAQYWVPLAKNFRIIGTYCQTELAHGSNVAGLETTADFDESTDEWVINTPSLQATKWWPGGLAKSSTHCVCMARLRIRGQDYGVHPFIVQVRDLNTHESLPGVTLFHIGRKLGYNSMDNGGAQFRDVRIPRRHLLMKFCHVDRKGNYRQLGNKKMLYGTMTFTRKQIIMAAGPQLAKSVVIAIRYSAVRRQFAMNLKKPEDMMTEKGEEVQVLDYSTQQFTLFPILAASIAYTVSGIWMDGFYADFMREAEKGNFSKLEEIHSVTSCLKATISLAVADGMEKCRKACGGHGYLLAAGIPLQFANFVPVATYEGDRVVLSVQTARVLLKVVQRKMMNKRQKYSLEGSTLEYIHEFDPFQERKPPSLGDEKWSDAEWILHAFRQRSCTLAYKAAQEYTEILGEGKTMMEALDEVKIEFARLSTAHSHVIVLQVFLDAARGVRTPEVRSVWEDLWYCLALSWMDEFFSEFLIGKSLSSDHHESLMKALKSILRKIRPNAVAIVDAFWIPDQLLNSALGRYDGRVYEALVNSTKMEELNRTDVPPGYQEYIQYILHPERRNSRDTVQKEGYTVSKL</sequence>
<evidence type="ECO:0000259" key="15">
    <source>
        <dbReference type="Pfam" id="PF02770"/>
    </source>
</evidence>
<name>A0A2C6LJ33_9APIC</name>
<evidence type="ECO:0000256" key="12">
    <source>
        <dbReference type="PIRSR" id="PIRSR000168-1"/>
    </source>
</evidence>
<feature type="domain" description="Acyl-CoA oxidase C-terminal" evidence="14">
    <location>
        <begin position="504"/>
        <end position="682"/>
    </location>
</feature>
<proteinExistence type="inferred from homology"/>
<keyword evidence="19" id="KW-1185">Reference proteome</keyword>
<evidence type="ECO:0000259" key="17">
    <source>
        <dbReference type="Pfam" id="PF22924"/>
    </source>
</evidence>
<comment type="catalytic activity">
    <reaction evidence="1">
        <text>a 2,3-saturated acyl-CoA + O2 = a (2E)-enoyl-CoA + H2O2</text>
        <dbReference type="Rhea" id="RHEA:38959"/>
        <dbReference type="ChEBI" id="CHEBI:15379"/>
        <dbReference type="ChEBI" id="CHEBI:16240"/>
        <dbReference type="ChEBI" id="CHEBI:58856"/>
        <dbReference type="ChEBI" id="CHEBI:65111"/>
        <dbReference type="EC" id="1.3.3.6"/>
    </reaction>
</comment>
<dbReference type="SUPFAM" id="SSF47203">
    <property type="entry name" value="Acyl-CoA dehydrogenase C-terminal domain-like"/>
    <property type="match status" value="2"/>
</dbReference>
<dbReference type="InterPro" id="IPR012258">
    <property type="entry name" value="Acyl-CoA_oxidase"/>
</dbReference>
<dbReference type="InterPro" id="IPR055060">
    <property type="entry name" value="ACOX_C_alpha1"/>
</dbReference>
<dbReference type="FunFam" id="2.40.110.10:FF:000003">
    <property type="entry name" value="Acyl-coenzyme A oxidase"/>
    <property type="match status" value="1"/>
</dbReference>
<dbReference type="GO" id="GO:0003997">
    <property type="term" value="F:acyl-CoA oxidase activity"/>
    <property type="evidence" value="ECO:0007669"/>
    <property type="project" value="UniProtKB-EC"/>
</dbReference>
<dbReference type="Gene3D" id="1.20.140.10">
    <property type="entry name" value="Butyryl-CoA Dehydrogenase, subunit A, domain 3"/>
    <property type="match status" value="2"/>
</dbReference>
<evidence type="ECO:0000259" key="14">
    <source>
        <dbReference type="Pfam" id="PF01756"/>
    </source>
</evidence>
<evidence type="ECO:0000256" key="1">
    <source>
        <dbReference type="ARBA" id="ARBA00001201"/>
    </source>
</evidence>
<dbReference type="InterPro" id="IPR036250">
    <property type="entry name" value="AcylCo_DH-like_C"/>
</dbReference>
<feature type="domain" description="Acyl-CoA oxidase C-alpha1" evidence="17">
    <location>
        <begin position="288"/>
        <end position="458"/>
    </location>
</feature>
<evidence type="ECO:0000256" key="10">
    <source>
        <dbReference type="ARBA" id="ARBA00023140"/>
    </source>
</evidence>
<dbReference type="SUPFAM" id="SSF56645">
    <property type="entry name" value="Acyl-CoA dehydrogenase NM domain-like"/>
    <property type="match status" value="1"/>
</dbReference>
<dbReference type="PIRSF" id="PIRSF000168">
    <property type="entry name" value="Acyl-CoA_oxidase"/>
    <property type="match status" value="1"/>
</dbReference>
<dbReference type="Proteomes" id="UP000221165">
    <property type="component" value="Unassembled WGS sequence"/>
</dbReference>
<dbReference type="Pfam" id="PF14749">
    <property type="entry name" value="Acyl-CoA_ox_N"/>
    <property type="match status" value="1"/>
</dbReference>
<dbReference type="PANTHER" id="PTHR10909">
    <property type="entry name" value="ELECTRON TRANSPORT OXIDOREDUCTASE"/>
    <property type="match status" value="1"/>
</dbReference>
<dbReference type="RefSeq" id="XP_067927761.1">
    <property type="nucleotide sequence ID" value="XM_068060268.1"/>
</dbReference>
<feature type="binding site" evidence="13">
    <location>
        <position position="191"/>
    </location>
    <ligand>
        <name>FAD</name>
        <dbReference type="ChEBI" id="CHEBI:57692"/>
    </ligand>
</feature>
<dbReference type="Pfam" id="PF01756">
    <property type="entry name" value="ACOX"/>
    <property type="match status" value="1"/>
</dbReference>
<dbReference type="InterPro" id="IPR046373">
    <property type="entry name" value="Acyl-CoA_Oxase/DH_mid-dom_sf"/>
</dbReference>
<dbReference type="Gene3D" id="1.10.540.10">
    <property type="entry name" value="Acyl-CoA dehydrogenase/oxidase, N-terminal domain"/>
    <property type="match status" value="1"/>
</dbReference>
<dbReference type="AlphaFoldDB" id="A0A2C6LJ33"/>
<evidence type="ECO:0000313" key="19">
    <source>
        <dbReference type="Proteomes" id="UP000221165"/>
    </source>
</evidence>
<keyword evidence="6 11" id="KW-0274">FAD</keyword>
<keyword evidence="8" id="KW-0560">Oxidoreductase</keyword>
<evidence type="ECO:0000256" key="4">
    <source>
        <dbReference type="ARBA" id="ARBA00006288"/>
    </source>
</evidence>
<evidence type="ECO:0000256" key="5">
    <source>
        <dbReference type="ARBA" id="ARBA00022630"/>
    </source>
</evidence>
<dbReference type="GeneID" id="94423479"/>
<dbReference type="FunFam" id="1.20.140.10:FF:000015">
    <property type="entry name" value="Acyl-coenzyme A oxidase"/>
    <property type="match status" value="1"/>
</dbReference>
<comment type="similarity">
    <text evidence="4 11">Belongs to the acyl-CoA oxidase family.</text>
</comment>
<evidence type="ECO:0000256" key="8">
    <source>
        <dbReference type="ARBA" id="ARBA00023002"/>
    </source>
</evidence>
<dbReference type="GO" id="GO:0055088">
    <property type="term" value="P:lipid homeostasis"/>
    <property type="evidence" value="ECO:0007669"/>
    <property type="project" value="TreeGrafter"/>
</dbReference>
<evidence type="ECO:0000256" key="3">
    <source>
        <dbReference type="ARBA" id="ARBA00004275"/>
    </source>
</evidence>
<dbReference type="InterPro" id="IPR029320">
    <property type="entry name" value="Acyl-CoA_ox_N"/>
</dbReference>
<dbReference type="EMBL" id="MIGC01000018">
    <property type="protein sequence ID" value="PHJ26116.1"/>
    <property type="molecule type" value="Genomic_DNA"/>
</dbReference>
<dbReference type="GO" id="GO:0071949">
    <property type="term" value="F:FAD binding"/>
    <property type="evidence" value="ECO:0007669"/>
    <property type="project" value="InterPro"/>
</dbReference>
<feature type="binding site" evidence="13">
    <location>
        <position position="152"/>
    </location>
    <ligand>
        <name>FAD</name>
        <dbReference type="ChEBI" id="CHEBI:57692"/>
    </ligand>
</feature>
<comment type="subcellular location">
    <subcellularLocation>
        <location evidence="3">Peroxisome</location>
    </subcellularLocation>
</comment>
<dbReference type="OrthoDB" id="434460at2759"/>
<dbReference type="InterPro" id="IPR006091">
    <property type="entry name" value="Acyl-CoA_Oxase/DH_mid-dom"/>
</dbReference>
<feature type="domain" description="Acyl-coenzyme A oxidase N-terminal" evidence="16">
    <location>
        <begin position="32"/>
        <end position="146"/>
    </location>
</feature>
<dbReference type="Gene3D" id="2.40.110.10">
    <property type="entry name" value="Butyryl-CoA Dehydrogenase, subunit A, domain 2"/>
    <property type="match status" value="1"/>
</dbReference>
<evidence type="ECO:0000256" key="7">
    <source>
        <dbReference type="ARBA" id="ARBA00022832"/>
    </source>
</evidence>
<keyword evidence="9" id="KW-0443">Lipid metabolism</keyword>
<gene>
    <name evidence="18" type="ORF">CSUI_000033</name>
</gene>
<protein>
    <recommendedName>
        <fullName evidence="11">Acyl-coenzyme A oxidase</fullName>
    </recommendedName>
</protein>
<dbReference type="InterPro" id="IPR037069">
    <property type="entry name" value="AcylCoA_DH/ox_N_sf"/>
</dbReference>
<keyword evidence="10" id="KW-0576">Peroxisome</keyword>
<dbReference type="InterPro" id="IPR009100">
    <property type="entry name" value="AcylCoA_DH/oxidase_NM_dom_sf"/>
</dbReference>
<keyword evidence="7" id="KW-0276">Fatty acid metabolism</keyword>
<dbReference type="Pfam" id="PF02770">
    <property type="entry name" value="Acyl-CoA_dh_M"/>
    <property type="match status" value="1"/>
</dbReference>
<feature type="active site" description="Proton acceptor" evidence="12">
    <location>
        <position position="443"/>
    </location>
</feature>
<evidence type="ECO:0000256" key="6">
    <source>
        <dbReference type="ARBA" id="ARBA00022827"/>
    </source>
</evidence>
<evidence type="ECO:0000256" key="2">
    <source>
        <dbReference type="ARBA" id="ARBA00001974"/>
    </source>
</evidence>
<evidence type="ECO:0000313" key="18">
    <source>
        <dbReference type="EMBL" id="PHJ26116.1"/>
    </source>
</evidence>
<comment type="cofactor">
    <cofactor evidence="2">
        <name>FAD</name>
        <dbReference type="ChEBI" id="CHEBI:57692"/>
    </cofactor>
</comment>
<accession>A0A2C6LJ33</accession>
<feature type="domain" description="Acyl-CoA oxidase/dehydrogenase middle" evidence="15">
    <location>
        <begin position="150"/>
        <end position="258"/>
    </location>
</feature>
<dbReference type="PANTHER" id="PTHR10909:SF250">
    <property type="entry name" value="PEROXISOMAL ACYL-COENZYME A OXIDASE 1"/>
    <property type="match status" value="1"/>
</dbReference>
<dbReference type="InterPro" id="IPR002655">
    <property type="entry name" value="Acyl-CoA_oxidase_C"/>
</dbReference>
<dbReference type="GO" id="GO:0033540">
    <property type="term" value="P:fatty acid beta-oxidation using acyl-CoA oxidase"/>
    <property type="evidence" value="ECO:0007669"/>
    <property type="project" value="TreeGrafter"/>
</dbReference>
<dbReference type="VEuPathDB" id="ToxoDB:CSUI_000033"/>
<dbReference type="GO" id="GO:0005504">
    <property type="term" value="F:fatty acid binding"/>
    <property type="evidence" value="ECO:0007669"/>
    <property type="project" value="TreeGrafter"/>
</dbReference>
<dbReference type="GO" id="GO:0005777">
    <property type="term" value="C:peroxisome"/>
    <property type="evidence" value="ECO:0007669"/>
    <property type="project" value="UniProtKB-SubCell"/>
</dbReference>
<keyword evidence="5 11" id="KW-0285">Flavoprotein</keyword>